<proteinExistence type="predicted"/>
<evidence type="ECO:0000313" key="2">
    <source>
        <dbReference type="Proteomes" id="UP000217431"/>
    </source>
</evidence>
<protein>
    <submittedName>
        <fullName evidence="1">Uncharacterized protein</fullName>
    </submittedName>
</protein>
<gene>
    <name evidence="1" type="ORF">PIOMA14_II_0315</name>
</gene>
<evidence type="ECO:0000313" key="1">
    <source>
        <dbReference type="EMBL" id="BAU18820.1"/>
    </source>
</evidence>
<organism evidence="1 2">
    <name type="scientific">Prevotella intermedia</name>
    <dbReference type="NCBI Taxonomy" id="28131"/>
    <lineage>
        <taxon>Bacteria</taxon>
        <taxon>Pseudomonadati</taxon>
        <taxon>Bacteroidota</taxon>
        <taxon>Bacteroidia</taxon>
        <taxon>Bacteroidales</taxon>
        <taxon>Prevotellaceae</taxon>
        <taxon>Prevotella</taxon>
    </lineage>
</organism>
<name>A0A0T7AP37_PREIN</name>
<dbReference type="AlphaFoldDB" id="A0A0T7AP37"/>
<accession>A0A0T7AP37</accession>
<dbReference type="EMBL" id="AP014598">
    <property type="protein sequence ID" value="BAU18820.1"/>
    <property type="molecule type" value="Genomic_DNA"/>
</dbReference>
<reference evidence="1 2" key="1">
    <citation type="journal article" date="2016" name="DNA Res.">
        <title>The complete genome sequencing of Prevotella intermedia strain OMA14 and a subsequent fine-scale, intra-species genomic comparison reveal an unusual amplification of conjugative and mobile transposons and identify a novel Prevotella-lineage-specific repeat.</title>
        <authorList>
            <person name="Naito M."/>
            <person name="Ogura Y."/>
            <person name="Itoh T."/>
            <person name="Shoji M."/>
            <person name="Okamoto M."/>
            <person name="Hayashi T."/>
            <person name="Nakayama K."/>
        </authorList>
    </citation>
    <scope>NUCLEOTIDE SEQUENCE [LARGE SCALE GENOMIC DNA]</scope>
    <source>
        <strain evidence="1 2">OMA14</strain>
    </source>
</reference>
<dbReference type="Proteomes" id="UP000217431">
    <property type="component" value="Chromosome II"/>
</dbReference>
<sequence>MGYVDSYFEVVSKVTQGNVGADSSRSYTEDDAFLGGYRFAAFGIRNVMNHAPALSAAPYSCAFLFPANFGWVFFSSFIGHN</sequence>